<dbReference type="EMBL" id="JAUSTF010000004">
    <property type="protein sequence ID" value="MDQ0180808.1"/>
    <property type="molecule type" value="Genomic_DNA"/>
</dbReference>
<accession>A0AAW8DAC1</accession>
<dbReference type="RefSeq" id="WP_306960666.1">
    <property type="nucleotide sequence ID" value="NZ_JAUSRG010000003.1"/>
</dbReference>
<gene>
    <name evidence="1" type="ORF">J2S90_001718</name>
    <name evidence="2" type="ORF">J2S93_002235</name>
</gene>
<dbReference type="Proteomes" id="UP001230951">
    <property type="component" value="Unassembled WGS sequence"/>
</dbReference>
<dbReference type="EMBL" id="JAUSRG010000003">
    <property type="protein sequence ID" value="MDP9904763.1"/>
    <property type="molecule type" value="Genomic_DNA"/>
</dbReference>
<dbReference type="Proteomes" id="UP001242995">
    <property type="component" value="Unassembled WGS sequence"/>
</dbReference>
<evidence type="ECO:0000313" key="4">
    <source>
        <dbReference type="Proteomes" id="UP001242995"/>
    </source>
</evidence>
<dbReference type="AlphaFoldDB" id="A0AAW8DAC1"/>
<organism evidence="1 4">
    <name type="scientific">Arthrobacter bambusae</name>
    <dbReference type="NCBI Taxonomy" id="1338426"/>
    <lineage>
        <taxon>Bacteria</taxon>
        <taxon>Bacillati</taxon>
        <taxon>Actinomycetota</taxon>
        <taxon>Actinomycetes</taxon>
        <taxon>Micrococcales</taxon>
        <taxon>Micrococcaceae</taxon>
        <taxon>Arthrobacter</taxon>
    </lineage>
</organism>
<reference evidence="1 3" key="1">
    <citation type="submission" date="2023-07" db="EMBL/GenBank/DDBJ databases">
        <title>Sorghum-associated microbial communities from plants grown in Nebraska, USA.</title>
        <authorList>
            <person name="Schachtman D."/>
        </authorList>
    </citation>
    <scope>NUCLEOTIDE SEQUENCE</scope>
    <source>
        <strain evidence="1">DS1006</strain>
        <strain evidence="2 3">DS1016</strain>
    </source>
</reference>
<sequence>MPATYTLPAAVTSPIEQCAWNLHVMLWKELKEKVTAVREVLRHHGLLYPPEGPEVIVPDQLRWARRAWYSLARFSAEGNQRFLTPFDSKSGEPTGPRMEIPSLFLEAPPAECRRLAHQILSDHARSVRDAKIKRLQNELELLQAA</sequence>
<protein>
    <submittedName>
        <fullName evidence="1">Uncharacterized protein</fullName>
    </submittedName>
</protein>
<name>A0AAW8DAC1_9MICC</name>
<evidence type="ECO:0000313" key="2">
    <source>
        <dbReference type="EMBL" id="MDQ0180808.1"/>
    </source>
</evidence>
<comment type="caution">
    <text evidence="1">The sequence shown here is derived from an EMBL/GenBank/DDBJ whole genome shotgun (WGS) entry which is preliminary data.</text>
</comment>
<evidence type="ECO:0000313" key="1">
    <source>
        <dbReference type="EMBL" id="MDP9904763.1"/>
    </source>
</evidence>
<keyword evidence="3" id="KW-1185">Reference proteome</keyword>
<evidence type="ECO:0000313" key="3">
    <source>
        <dbReference type="Proteomes" id="UP001230951"/>
    </source>
</evidence>
<proteinExistence type="predicted"/>